<evidence type="ECO:0000313" key="1">
    <source>
        <dbReference type="EMBL" id="CCE89229.1"/>
    </source>
</evidence>
<gene>
    <name evidence="1" type="ORF">PRA_mt0161</name>
</gene>
<dbReference type="GeneID" id="14469631"/>
<keyword evidence="1" id="KW-0496">Mitochondrion</keyword>
<reference evidence="1" key="1">
    <citation type="journal article" date="2014" name="PLoS ONE">
        <title>Mitochondrial Genome of Phlebia radiata Is the Second Largest (156 kbp) among Fungi and Features Signs of Genome Flexibility and Recent Recombination Events.</title>
        <authorList>
            <person name="Salavirta H."/>
            <person name="Oksanen I."/>
            <person name="Kuuskeri J."/>
            <person name="Makela M."/>
            <person name="Laine P."/>
            <person name="Paulin L."/>
            <person name="Lundell T."/>
        </authorList>
    </citation>
    <scope>NUCLEOTIDE SEQUENCE</scope>
    <source>
        <strain evidence="1">79</strain>
    </source>
</reference>
<dbReference type="AlphaFoldDB" id="L8B9F5"/>
<dbReference type="EMBL" id="HE613568">
    <property type="protein sequence ID" value="CCE89229.1"/>
    <property type="molecule type" value="Genomic_DNA"/>
</dbReference>
<organism evidence="1">
    <name type="scientific">Phlebia radiata</name>
    <name type="common">White-rot fungus</name>
    <dbReference type="NCBI Taxonomy" id="5308"/>
    <lineage>
        <taxon>Eukaryota</taxon>
        <taxon>Fungi</taxon>
        <taxon>Dikarya</taxon>
        <taxon>Basidiomycota</taxon>
        <taxon>Agaricomycotina</taxon>
        <taxon>Agaricomycetes</taxon>
        <taxon>Polyporales</taxon>
        <taxon>Meruliaceae</taxon>
        <taxon>Phlebia</taxon>
    </lineage>
</organism>
<geneLocation type="mitochondrion" evidence="1"/>
<sequence length="111" mass="12855">MAGIDEIRKAKGLDPIFIPFLADLFLSDNEATRIHKEKTRFYSELSQNQTKINYFDKEISFINDLEKDNVITPDEALDWKKIVHENKGLLMDANTNIKSKILDALNDQKNK</sequence>
<accession>L8B9F5</accession>
<proteinExistence type="predicted"/>
<protein>
    <submittedName>
        <fullName evidence="1">Uncharacterized protein</fullName>
    </submittedName>
</protein>
<dbReference type="RefSeq" id="YP_007374946.1">
    <property type="nucleotide sequence ID" value="NC_020148.1"/>
</dbReference>
<name>L8B9F5_PHLRA</name>